<dbReference type="EMBL" id="PHNJ01000013">
    <property type="protein sequence ID" value="TYL36976.1"/>
    <property type="molecule type" value="Genomic_DNA"/>
</dbReference>
<protein>
    <submittedName>
        <fullName evidence="2">Uncharacterized protein</fullName>
    </submittedName>
</protein>
<evidence type="ECO:0000313" key="3">
    <source>
        <dbReference type="Proteomes" id="UP000766904"/>
    </source>
</evidence>
<reference evidence="2" key="1">
    <citation type="submission" date="2017-11" db="EMBL/GenBank/DDBJ databases">
        <authorList>
            <person name="Kajale S.C."/>
            <person name="Sharma A."/>
        </authorList>
    </citation>
    <scope>NUCLEOTIDE SEQUENCE</scope>
    <source>
        <strain evidence="2">LS1_42</strain>
    </source>
</reference>
<dbReference type="Proteomes" id="UP000766904">
    <property type="component" value="Unassembled WGS sequence"/>
</dbReference>
<keyword evidence="3" id="KW-1185">Reference proteome</keyword>
<keyword evidence="1" id="KW-0472">Membrane</keyword>
<sequence>MPSRDGLDLDRGERLHYRGELRSGDEIAVTEQRVLVRDADEITSVPYTNVSEVSHESFDWFLAIMSLSLAGFGVYSLPANAFVGAGLAAFGLWSLYRTYRHRDQVRIHTHSQPKPIEVFPEDVEALYDELEPAIDAVRNERQTTDPES</sequence>
<keyword evidence="1" id="KW-0812">Transmembrane</keyword>
<evidence type="ECO:0000256" key="1">
    <source>
        <dbReference type="SAM" id="Phobius"/>
    </source>
</evidence>
<keyword evidence="1" id="KW-1133">Transmembrane helix</keyword>
<gene>
    <name evidence="2" type="ORF">CV102_19685</name>
</gene>
<dbReference type="AlphaFoldDB" id="A0A8J8Q055"/>
<comment type="caution">
    <text evidence="2">The sequence shown here is derived from an EMBL/GenBank/DDBJ whole genome shotgun (WGS) entry which is preliminary data.</text>
</comment>
<proteinExistence type="predicted"/>
<organism evidence="2 3">
    <name type="scientific">Natronococcus pandeyae</name>
    <dbReference type="NCBI Taxonomy" id="2055836"/>
    <lineage>
        <taxon>Archaea</taxon>
        <taxon>Methanobacteriati</taxon>
        <taxon>Methanobacteriota</taxon>
        <taxon>Stenosarchaea group</taxon>
        <taxon>Halobacteria</taxon>
        <taxon>Halobacteriales</taxon>
        <taxon>Natrialbaceae</taxon>
        <taxon>Natronococcus</taxon>
    </lineage>
</organism>
<accession>A0A8J8Q055</accession>
<name>A0A8J8Q055_9EURY</name>
<dbReference type="OrthoDB" id="203239at2157"/>
<feature type="transmembrane region" description="Helical" evidence="1">
    <location>
        <begin position="60"/>
        <end position="93"/>
    </location>
</feature>
<dbReference type="RefSeq" id="WP_148859718.1">
    <property type="nucleotide sequence ID" value="NZ_PHNJ01000013.1"/>
</dbReference>
<evidence type="ECO:0000313" key="2">
    <source>
        <dbReference type="EMBL" id="TYL36976.1"/>
    </source>
</evidence>